<gene>
    <name evidence="2" type="ORF">ILYODFUR_004907</name>
</gene>
<accession>A0ABV0VBT5</accession>
<keyword evidence="3" id="KW-1185">Reference proteome</keyword>
<keyword evidence="1" id="KW-1133">Transmembrane helix</keyword>
<dbReference type="Proteomes" id="UP001482620">
    <property type="component" value="Unassembled WGS sequence"/>
</dbReference>
<reference evidence="2 3" key="1">
    <citation type="submission" date="2021-06" db="EMBL/GenBank/DDBJ databases">
        <authorList>
            <person name="Palmer J.M."/>
        </authorList>
    </citation>
    <scope>NUCLEOTIDE SEQUENCE [LARGE SCALE GENOMIC DNA]</scope>
    <source>
        <strain evidence="3">if_2019</strain>
        <tissue evidence="2">Muscle</tissue>
    </source>
</reference>
<evidence type="ECO:0000313" key="3">
    <source>
        <dbReference type="Proteomes" id="UP001482620"/>
    </source>
</evidence>
<feature type="transmembrane region" description="Helical" evidence="1">
    <location>
        <begin position="12"/>
        <end position="34"/>
    </location>
</feature>
<comment type="caution">
    <text evidence="2">The sequence shown here is derived from an EMBL/GenBank/DDBJ whole genome shotgun (WGS) entry which is preliminary data.</text>
</comment>
<name>A0ABV0VBT5_9TELE</name>
<dbReference type="EMBL" id="JAHRIQ010104546">
    <property type="protein sequence ID" value="MEQ2254559.1"/>
    <property type="molecule type" value="Genomic_DNA"/>
</dbReference>
<sequence length="101" mass="11845">MHERQLEDVSPAFTATLLYSLVPNTLGIIYSFIWSCAPQTHATLTFPSSAFNLAHRCSLHKQHIHIGSRNTELGLENYNTNCRQEKRRVFSCKWKRQRRRK</sequence>
<protein>
    <submittedName>
        <fullName evidence="2">Uncharacterized protein</fullName>
    </submittedName>
</protein>
<evidence type="ECO:0000313" key="2">
    <source>
        <dbReference type="EMBL" id="MEQ2254559.1"/>
    </source>
</evidence>
<keyword evidence="1" id="KW-0472">Membrane</keyword>
<organism evidence="2 3">
    <name type="scientific">Ilyodon furcidens</name>
    <name type="common">goldbreast splitfin</name>
    <dbReference type="NCBI Taxonomy" id="33524"/>
    <lineage>
        <taxon>Eukaryota</taxon>
        <taxon>Metazoa</taxon>
        <taxon>Chordata</taxon>
        <taxon>Craniata</taxon>
        <taxon>Vertebrata</taxon>
        <taxon>Euteleostomi</taxon>
        <taxon>Actinopterygii</taxon>
        <taxon>Neopterygii</taxon>
        <taxon>Teleostei</taxon>
        <taxon>Neoteleostei</taxon>
        <taxon>Acanthomorphata</taxon>
        <taxon>Ovalentaria</taxon>
        <taxon>Atherinomorphae</taxon>
        <taxon>Cyprinodontiformes</taxon>
        <taxon>Goodeidae</taxon>
        <taxon>Ilyodon</taxon>
    </lineage>
</organism>
<evidence type="ECO:0000256" key="1">
    <source>
        <dbReference type="SAM" id="Phobius"/>
    </source>
</evidence>
<keyword evidence="1" id="KW-0812">Transmembrane</keyword>
<proteinExistence type="predicted"/>